<organism evidence="3 4">
    <name type="scientific">Phycomyces blakesleeanus</name>
    <dbReference type="NCBI Taxonomy" id="4837"/>
    <lineage>
        <taxon>Eukaryota</taxon>
        <taxon>Fungi</taxon>
        <taxon>Fungi incertae sedis</taxon>
        <taxon>Mucoromycota</taxon>
        <taxon>Mucoromycotina</taxon>
        <taxon>Mucoromycetes</taxon>
        <taxon>Mucorales</taxon>
        <taxon>Phycomycetaceae</taxon>
        <taxon>Phycomyces</taxon>
    </lineage>
</organism>
<keyword evidence="4" id="KW-1185">Reference proteome</keyword>
<sequence>MLLLEFILFFSLVHSRPNACMLQFVQIILTLKYTFFLFFLLSHYDKRLGANSRAPCPTTKQIQYIYISACLSVCLSKKKVTELCR</sequence>
<feature type="chain" id="PRO_5046659663" description="Secreted protein" evidence="2">
    <location>
        <begin position="16"/>
        <end position="85"/>
    </location>
</feature>
<dbReference type="EMBL" id="JBCLYO010000004">
    <property type="protein sequence ID" value="KAL0090405.1"/>
    <property type="molecule type" value="Genomic_DNA"/>
</dbReference>
<gene>
    <name evidence="3" type="ORF">J3Q64DRAFT_1729724</name>
</gene>
<keyword evidence="2" id="KW-0732">Signal</keyword>
<evidence type="ECO:0000256" key="2">
    <source>
        <dbReference type="SAM" id="SignalP"/>
    </source>
</evidence>
<dbReference type="Proteomes" id="UP001448207">
    <property type="component" value="Unassembled WGS sequence"/>
</dbReference>
<keyword evidence="1" id="KW-0812">Transmembrane</keyword>
<evidence type="ECO:0000313" key="4">
    <source>
        <dbReference type="Proteomes" id="UP001448207"/>
    </source>
</evidence>
<evidence type="ECO:0008006" key="5">
    <source>
        <dbReference type="Google" id="ProtNLM"/>
    </source>
</evidence>
<protein>
    <recommendedName>
        <fullName evidence="5">Secreted protein</fullName>
    </recommendedName>
</protein>
<reference evidence="3 4" key="1">
    <citation type="submission" date="2024-04" db="EMBL/GenBank/DDBJ databases">
        <title>Symmetric and asymmetric DNA N6-adenine methylation regulates different biological responses in Mucorales.</title>
        <authorList>
            <consortium name="Lawrence Berkeley National Laboratory"/>
            <person name="Lax C."/>
            <person name="Mondo S.J."/>
            <person name="Osorio-Concepcion M."/>
            <person name="Muszewska A."/>
            <person name="Corrochano-Luque M."/>
            <person name="Gutierrez G."/>
            <person name="Riley R."/>
            <person name="Lipzen A."/>
            <person name="Guo J."/>
            <person name="Hundley H."/>
            <person name="Amirebrahimi M."/>
            <person name="Ng V."/>
            <person name="Lorenzo-Gutierrez D."/>
            <person name="Binder U."/>
            <person name="Yang J."/>
            <person name="Song Y."/>
            <person name="Canovas D."/>
            <person name="Navarro E."/>
            <person name="Freitag M."/>
            <person name="Gabaldon T."/>
            <person name="Grigoriev I.V."/>
            <person name="Corrochano L.M."/>
            <person name="Nicolas F.E."/>
            <person name="Garre V."/>
        </authorList>
    </citation>
    <scope>NUCLEOTIDE SEQUENCE [LARGE SCALE GENOMIC DNA]</scope>
    <source>
        <strain evidence="3 4">L51</strain>
    </source>
</reference>
<keyword evidence="1" id="KW-1133">Transmembrane helix</keyword>
<comment type="caution">
    <text evidence="3">The sequence shown here is derived from an EMBL/GenBank/DDBJ whole genome shotgun (WGS) entry which is preliminary data.</text>
</comment>
<evidence type="ECO:0000256" key="1">
    <source>
        <dbReference type="SAM" id="Phobius"/>
    </source>
</evidence>
<feature type="signal peptide" evidence="2">
    <location>
        <begin position="1"/>
        <end position="15"/>
    </location>
</feature>
<keyword evidence="1" id="KW-0472">Membrane</keyword>
<feature type="transmembrane region" description="Helical" evidence="1">
    <location>
        <begin position="25"/>
        <end position="44"/>
    </location>
</feature>
<name>A0ABR3B8Y8_PHYBL</name>
<accession>A0ABR3B8Y8</accession>
<evidence type="ECO:0000313" key="3">
    <source>
        <dbReference type="EMBL" id="KAL0090405.1"/>
    </source>
</evidence>
<proteinExistence type="predicted"/>